<dbReference type="AlphaFoldDB" id="A0A370L199"/>
<keyword evidence="3" id="KW-1185">Reference proteome</keyword>
<dbReference type="Proteomes" id="UP000255207">
    <property type="component" value="Unassembled WGS sequence"/>
</dbReference>
<accession>A0A370L199</accession>
<dbReference type="OrthoDB" id="8162687at2"/>
<keyword evidence="1" id="KW-0812">Transmembrane</keyword>
<protein>
    <submittedName>
        <fullName evidence="2">Uncharacterized protein</fullName>
    </submittedName>
</protein>
<dbReference type="EMBL" id="QQTP01000013">
    <property type="protein sequence ID" value="RDJ21332.1"/>
    <property type="molecule type" value="Genomic_DNA"/>
</dbReference>
<gene>
    <name evidence="2" type="ORF">DWE98_21700</name>
</gene>
<dbReference type="RefSeq" id="WP_114831393.1">
    <property type="nucleotide sequence ID" value="NZ_QQTO01000020.1"/>
</dbReference>
<keyword evidence="1" id="KW-0472">Membrane</keyword>
<proteinExistence type="predicted"/>
<evidence type="ECO:0000313" key="3">
    <source>
        <dbReference type="Proteomes" id="UP000255207"/>
    </source>
</evidence>
<name>A0A370L199_9HYPH</name>
<reference evidence="3" key="1">
    <citation type="submission" date="2018-07" db="EMBL/GenBank/DDBJ databases">
        <authorList>
            <person name="Safronova V.I."/>
            <person name="Chirak E.R."/>
            <person name="Sazanova A.L."/>
        </authorList>
    </citation>
    <scope>NUCLEOTIDE SEQUENCE [LARGE SCALE GENOMIC DNA]</scope>
    <source>
        <strain evidence="3">RCAM04685</strain>
    </source>
</reference>
<organism evidence="2 3">
    <name type="scientific">Bosea caraganae</name>
    <dbReference type="NCBI Taxonomy" id="2763117"/>
    <lineage>
        <taxon>Bacteria</taxon>
        <taxon>Pseudomonadati</taxon>
        <taxon>Pseudomonadota</taxon>
        <taxon>Alphaproteobacteria</taxon>
        <taxon>Hyphomicrobiales</taxon>
        <taxon>Boseaceae</taxon>
        <taxon>Bosea</taxon>
    </lineage>
</organism>
<feature type="transmembrane region" description="Helical" evidence="1">
    <location>
        <begin position="101"/>
        <end position="119"/>
    </location>
</feature>
<evidence type="ECO:0000256" key="1">
    <source>
        <dbReference type="SAM" id="Phobius"/>
    </source>
</evidence>
<comment type="caution">
    <text evidence="2">The sequence shown here is derived from an EMBL/GenBank/DDBJ whole genome shotgun (WGS) entry which is preliminary data.</text>
</comment>
<keyword evidence="1" id="KW-1133">Transmembrane helix</keyword>
<feature type="transmembrane region" description="Helical" evidence="1">
    <location>
        <begin position="37"/>
        <end position="55"/>
    </location>
</feature>
<evidence type="ECO:0000313" key="2">
    <source>
        <dbReference type="EMBL" id="RDJ21332.1"/>
    </source>
</evidence>
<sequence length="124" mass="12867">MDPQPPPSRPEGPILAAICGGVLFGFAALAWQAAGGIGVGILGLLVLFIAVRFDLEGNRPIGPEMTPGLYASQFRGDARADHAEKAASRSILKARAGPTQLAMLLGVLLIVIGFGALFLTETSR</sequence>